<sequence length="708" mass="81969">MTITYTAEVATCKKFGCFIKLLGRWKGSIYKLVWMDLLLFLFLYYSINLIYLYLLDTDSKKAFESVVYYCASYSSLIPLSFVLGFYVNLVMARWWEQYITIPWPDSVAVYVSAHVHGQDERGRVMRRTVMRYVCLCLTMVFTMISPCVKKRFPKLKNLVEAGFLLENEKKIIESMDIAFPKYPKHWLPIIWAASVITRARKEGLIRDDFAVKTIIDELNHFRGRCGILMYYDFISIPLVYTQVVTIAVYSFCVCSLLAHQWTEFKKDTYEGLDFYMPLFIMLQFFFYMGWLKVAETLINPFGEDDDDFEVNWMIDRNLQVSYLIVDEMHHEHPELVKDQYWDEVYPSELPYDSEVTREHPPQPSTAKYDVSESSELSIVNISNSTKGNSKPRLESLLSLRSELFNAAFQRFTQYLEEKEQNKETFADSLSMANSLSDIESVENVTSYRTTLSHEEEFADFKSDYKALKAIVLESISEKEDFEIEEEEKTMVADDVELVEEENTMLEEEVCQRDQNHALPESDNTNSESDPFERLRLERQQERIERTHKFLQKYFGTSNFRLIKPNMPYAITGAKINQKTQSSSVLEAKTKLWDETKKASAATSFNSQSSIESNLKRIINNLPLSSGVSPDIKEQNVASDATFLQIPGHSSTYLLFPSHFDQSSSSDMIHRLSSKPPQMDADTSPMESLATSGSYEESSELQSDEKPKH</sequence>
<feature type="transmembrane region" description="Helical" evidence="6">
    <location>
        <begin position="66"/>
        <end position="87"/>
    </location>
</feature>
<keyword evidence="6" id="KW-1003">Cell membrane</keyword>
<dbReference type="GO" id="GO:0005886">
    <property type="term" value="C:plasma membrane"/>
    <property type="evidence" value="ECO:0007669"/>
    <property type="project" value="UniProtKB-SubCell"/>
</dbReference>
<dbReference type="GO" id="GO:0005254">
    <property type="term" value="F:chloride channel activity"/>
    <property type="evidence" value="ECO:0007669"/>
    <property type="project" value="UniProtKB-KW"/>
</dbReference>
<feature type="transmembrane region" description="Helical" evidence="6">
    <location>
        <begin position="32"/>
        <end position="54"/>
    </location>
</feature>
<dbReference type="Proteomes" id="UP000095300">
    <property type="component" value="Unassembled WGS sequence"/>
</dbReference>
<dbReference type="GO" id="GO:0034707">
    <property type="term" value="C:chloride channel complex"/>
    <property type="evidence" value="ECO:0007669"/>
    <property type="project" value="UniProtKB-KW"/>
</dbReference>
<reference evidence="8" key="2">
    <citation type="submission" date="2020-05" db="UniProtKB">
        <authorList>
            <consortium name="EnsemblMetazoa"/>
        </authorList>
    </citation>
    <scope>IDENTIFICATION</scope>
    <source>
        <strain evidence="8">USDA</strain>
    </source>
</reference>
<dbReference type="VEuPathDB" id="VectorBase:SCAU002874"/>
<evidence type="ECO:0000256" key="7">
    <source>
        <dbReference type="SAM" id="MobiDB-lite"/>
    </source>
</evidence>
<feature type="transmembrane region" description="Helical" evidence="6">
    <location>
        <begin position="238"/>
        <end position="262"/>
    </location>
</feature>
<accession>A0A1I8NXE4</accession>
<dbReference type="InterPro" id="IPR000615">
    <property type="entry name" value="Bestrophin"/>
</dbReference>
<dbReference type="InterPro" id="IPR021134">
    <property type="entry name" value="Bestrophin-like"/>
</dbReference>
<feature type="transmembrane region" description="Helical" evidence="6">
    <location>
        <begin position="129"/>
        <end position="148"/>
    </location>
</feature>
<gene>
    <name evidence="8" type="primary">106086928</name>
</gene>
<keyword evidence="6" id="KW-0407">Ion channel</keyword>
<dbReference type="STRING" id="35570.A0A1I8NXE4"/>
<keyword evidence="6" id="KW-0869">Chloride channel</keyword>
<dbReference type="EnsemblMetazoa" id="SCAU002874-RB">
    <property type="protein sequence ID" value="SCAU002874-PB"/>
    <property type="gene ID" value="SCAU002874"/>
</dbReference>
<keyword evidence="4 6" id="KW-0472">Membrane</keyword>
<keyword evidence="6" id="KW-0406">Ion transport</keyword>
<dbReference type="Pfam" id="PF01062">
    <property type="entry name" value="Bestrophin"/>
    <property type="match status" value="1"/>
</dbReference>
<keyword evidence="3 6" id="KW-1133">Transmembrane helix</keyword>
<evidence type="ECO:0000256" key="3">
    <source>
        <dbReference type="ARBA" id="ARBA00022989"/>
    </source>
</evidence>
<proteinExistence type="inferred from homology"/>
<feature type="compositionally biased region" description="Polar residues" evidence="7">
    <location>
        <begin position="684"/>
        <end position="695"/>
    </location>
</feature>
<evidence type="ECO:0000256" key="1">
    <source>
        <dbReference type="ARBA" id="ARBA00004370"/>
    </source>
</evidence>
<evidence type="ECO:0000256" key="2">
    <source>
        <dbReference type="ARBA" id="ARBA00022692"/>
    </source>
</evidence>
<evidence type="ECO:0000256" key="4">
    <source>
        <dbReference type="ARBA" id="ARBA00023136"/>
    </source>
</evidence>
<feature type="region of interest" description="Disordered" evidence="7">
    <location>
        <begin position="664"/>
        <end position="708"/>
    </location>
</feature>
<comment type="function">
    <text evidence="6">Forms chloride channels.</text>
</comment>
<organism evidence="8 9">
    <name type="scientific">Stomoxys calcitrans</name>
    <name type="common">Stable fly</name>
    <name type="synonym">Conops calcitrans</name>
    <dbReference type="NCBI Taxonomy" id="35570"/>
    <lineage>
        <taxon>Eukaryota</taxon>
        <taxon>Metazoa</taxon>
        <taxon>Ecdysozoa</taxon>
        <taxon>Arthropoda</taxon>
        <taxon>Hexapoda</taxon>
        <taxon>Insecta</taxon>
        <taxon>Pterygota</taxon>
        <taxon>Neoptera</taxon>
        <taxon>Endopterygota</taxon>
        <taxon>Diptera</taxon>
        <taxon>Brachycera</taxon>
        <taxon>Muscomorpha</taxon>
        <taxon>Muscoidea</taxon>
        <taxon>Muscidae</taxon>
        <taxon>Stomoxys</taxon>
    </lineage>
</organism>
<evidence type="ECO:0000313" key="8">
    <source>
        <dbReference type="EnsemblMetazoa" id="SCAU002874-PA"/>
    </source>
</evidence>
<evidence type="ECO:0000256" key="6">
    <source>
        <dbReference type="RuleBase" id="RU363126"/>
    </source>
</evidence>
<keyword evidence="6" id="KW-0813">Transport</keyword>
<reference evidence="9" key="1">
    <citation type="submission" date="2015-05" db="EMBL/GenBank/DDBJ databases">
        <authorList>
            <person name="Wilson R.K."/>
            <person name="Warren W.C."/>
            <person name="Olafson P."/>
        </authorList>
    </citation>
    <scope>NUCLEOTIDE SEQUENCE [LARGE SCALE GENOMIC DNA]</scope>
    <source>
        <strain evidence="9">USDA</strain>
    </source>
</reference>
<evidence type="ECO:0000313" key="9">
    <source>
        <dbReference type="Proteomes" id="UP000095300"/>
    </source>
</evidence>
<dbReference type="EnsemblMetazoa" id="SCAU002874-RA">
    <property type="protein sequence ID" value="SCAU002874-PA"/>
    <property type="gene ID" value="SCAU002874"/>
</dbReference>
<keyword evidence="6" id="KW-0868">Chloride</keyword>
<keyword evidence="9" id="KW-1185">Reference proteome</keyword>
<comment type="subcellular location">
    <subcellularLocation>
        <location evidence="6">Cell membrane</location>
        <topology evidence="6">Multi-pass membrane protein</topology>
    </subcellularLocation>
    <subcellularLocation>
        <location evidence="1">Membrane</location>
    </subcellularLocation>
</comment>
<protein>
    <recommendedName>
        <fullName evidence="6">Bestrophin homolog</fullName>
    </recommendedName>
</protein>
<dbReference type="PANTHER" id="PTHR10736">
    <property type="entry name" value="BESTROPHIN"/>
    <property type="match status" value="1"/>
</dbReference>
<keyword evidence="2 6" id="KW-0812">Transmembrane</keyword>
<dbReference type="AlphaFoldDB" id="A0A1I8NXE4"/>
<evidence type="ECO:0000256" key="5">
    <source>
        <dbReference type="ARBA" id="ARBA00034769"/>
    </source>
</evidence>
<comment type="similarity">
    <text evidence="5 6">Belongs to the anion channel-forming bestrophin (TC 1.A.46) family. Calcium-sensitive chloride channel subfamily.</text>
</comment>
<dbReference type="OrthoDB" id="201595at2759"/>
<dbReference type="KEGG" id="scac:106086928"/>
<dbReference type="PANTHER" id="PTHR10736:SF65">
    <property type="entry name" value="BESTROPHIN 1, ISOFORM C-RELATED"/>
    <property type="match status" value="1"/>
</dbReference>
<name>A0A1I8NXE4_STOCA</name>
<feature type="transmembrane region" description="Helical" evidence="6">
    <location>
        <begin position="274"/>
        <end position="291"/>
    </location>
</feature>